<feature type="region of interest" description="Disordered" evidence="1">
    <location>
        <begin position="83"/>
        <end position="108"/>
    </location>
</feature>
<dbReference type="PANTHER" id="PTHR33673:SF3">
    <property type="entry name" value="SUPPRESSOR SRP40-LIKE PROTEIN"/>
    <property type="match status" value="1"/>
</dbReference>
<dbReference type="PANTHER" id="PTHR33673">
    <property type="entry name" value="SUPPRESSOR SRP40-LIKE PROTEIN"/>
    <property type="match status" value="1"/>
</dbReference>
<dbReference type="EMBL" id="JBJUIK010000012">
    <property type="protein sequence ID" value="KAL3511044.1"/>
    <property type="molecule type" value="Genomic_DNA"/>
</dbReference>
<organism evidence="2 3">
    <name type="scientific">Cinchona calisaya</name>
    <dbReference type="NCBI Taxonomy" id="153742"/>
    <lineage>
        <taxon>Eukaryota</taxon>
        <taxon>Viridiplantae</taxon>
        <taxon>Streptophyta</taxon>
        <taxon>Embryophyta</taxon>
        <taxon>Tracheophyta</taxon>
        <taxon>Spermatophyta</taxon>
        <taxon>Magnoliopsida</taxon>
        <taxon>eudicotyledons</taxon>
        <taxon>Gunneridae</taxon>
        <taxon>Pentapetalae</taxon>
        <taxon>asterids</taxon>
        <taxon>lamiids</taxon>
        <taxon>Gentianales</taxon>
        <taxon>Rubiaceae</taxon>
        <taxon>Cinchonoideae</taxon>
        <taxon>Cinchoneae</taxon>
        <taxon>Cinchona</taxon>
    </lineage>
</organism>
<feature type="compositionally biased region" description="Low complexity" evidence="1">
    <location>
        <begin position="56"/>
        <end position="67"/>
    </location>
</feature>
<dbReference type="Proteomes" id="UP001630127">
    <property type="component" value="Unassembled WGS sequence"/>
</dbReference>
<keyword evidence="3" id="KW-1185">Reference proteome</keyword>
<feature type="compositionally biased region" description="Basic and acidic residues" evidence="1">
    <location>
        <begin position="85"/>
        <end position="96"/>
    </location>
</feature>
<evidence type="ECO:0000313" key="3">
    <source>
        <dbReference type="Proteomes" id="UP001630127"/>
    </source>
</evidence>
<feature type="compositionally biased region" description="Basic and acidic residues" evidence="1">
    <location>
        <begin position="34"/>
        <end position="55"/>
    </location>
</feature>
<reference evidence="2 3" key="1">
    <citation type="submission" date="2024-11" db="EMBL/GenBank/DDBJ databases">
        <title>A near-complete genome assembly of Cinchona calisaya.</title>
        <authorList>
            <person name="Lian D.C."/>
            <person name="Zhao X.W."/>
            <person name="Wei L."/>
        </authorList>
    </citation>
    <scope>NUCLEOTIDE SEQUENCE [LARGE SCALE GENOMIC DNA]</scope>
    <source>
        <tissue evidence="2">Nenye</tissue>
    </source>
</reference>
<sequence>MDCKDGSSKHISITEEDFVYLDDSFFEHSGGIRTDSETTRSHDDRVARSTTEDSKSSNSVLSSSAENSSDDLFQVDTIISPISETTDHEAHPKSKESTTSPIRDGKNDVYSGPLIQLEEMFGSSRSISQVSDVTHESFIPVLSRTHSPPIQVMERPRGFDPDRIPASVFTKSCSDVYWSVASSESLFSIQMGISFSRDHDFMLPGDTNKNNEIGKSRELYISKELYKSGELDKLSEVYLSGEFQHSSELVRFRQPSPVTKGEHKDRHFDLGKNGVCKKTEKNLPKRTIKDEREINVEANRCLDETRTNIQSFAFPMSRPQSQHAFVILVVVDSGHGYVAQAAVVIVQAAQDAAAVVSGQATTVVAVENLYKVVSLQSGQAAIASVRHGQAAIVGDRAVLASLASVRAG</sequence>
<accession>A0ABD2YXL5</accession>
<comment type="caution">
    <text evidence="2">The sequence shown here is derived from an EMBL/GenBank/DDBJ whole genome shotgun (WGS) entry which is preliminary data.</text>
</comment>
<evidence type="ECO:0000256" key="1">
    <source>
        <dbReference type="SAM" id="MobiDB-lite"/>
    </source>
</evidence>
<protein>
    <submittedName>
        <fullName evidence="2">Uncharacterized protein</fullName>
    </submittedName>
</protein>
<dbReference type="AlphaFoldDB" id="A0ABD2YXL5"/>
<feature type="region of interest" description="Disordered" evidence="1">
    <location>
        <begin position="29"/>
        <end position="68"/>
    </location>
</feature>
<evidence type="ECO:0000313" key="2">
    <source>
        <dbReference type="EMBL" id="KAL3511044.1"/>
    </source>
</evidence>
<name>A0ABD2YXL5_9GENT</name>
<proteinExistence type="predicted"/>
<gene>
    <name evidence="2" type="ORF">ACH5RR_030445</name>
</gene>